<organism evidence="2 3">
    <name type="scientific">Candidatus Magnetaquiglobus chichijimensis</name>
    <dbReference type="NCBI Taxonomy" id="3141448"/>
    <lineage>
        <taxon>Bacteria</taxon>
        <taxon>Pseudomonadati</taxon>
        <taxon>Pseudomonadota</taxon>
        <taxon>Magnetococcia</taxon>
        <taxon>Magnetococcales</taxon>
        <taxon>Candidatus Magnetaquicoccaceae</taxon>
        <taxon>Candidatus Magnetaquiglobus</taxon>
    </lineage>
</organism>
<dbReference type="RefSeq" id="WP_420903755.1">
    <property type="nucleotide sequence ID" value="NZ_BAAFGK010000001.1"/>
</dbReference>
<keyword evidence="2" id="KW-0808">Transferase</keyword>
<evidence type="ECO:0000259" key="1">
    <source>
        <dbReference type="SMART" id="SM01001"/>
    </source>
</evidence>
<reference evidence="2 3" key="2">
    <citation type="submission" date="2024-09" db="EMBL/GenBank/DDBJ databases">
        <title>Draft genome sequence of Candidatus Magnetaquicoccaceae bacterium FCR-1.</title>
        <authorList>
            <person name="Shimoshige H."/>
            <person name="Shimamura S."/>
            <person name="Taoka A."/>
            <person name="Kobayashi H."/>
            <person name="Maekawa T."/>
        </authorList>
    </citation>
    <scope>NUCLEOTIDE SEQUENCE [LARGE SCALE GENOMIC DNA]</scope>
    <source>
        <strain evidence="2 3">FCR-1</strain>
    </source>
</reference>
<sequence>MTSERIHALLVEVAAGRMTVEEASRQLSGFPVALCHQDGEVVARLDTQRAARHGFPEVILAQGKRFAHLEAIVERALSGGEPLLITRLTSKRIRRLKIRFPALTREPGTDCLFRVGCEVREPRGLVGVLCAGTSDIGVAREAALVARLMGARVQTHFDAGVAGLHRLLAADELLRTARVFVVVAGMEGALPSVVGGLVNKPVIAVPTSAGYGAAFGGLTALLGMLNSCAANVTVVNIDNGFGAGYVAGLINRL</sequence>
<dbReference type="NCBIfam" id="NF033503">
    <property type="entry name" value="LarB"/>
    <property type="match status" value="1"/>
</dbReference>
<dbReference type="PANTHER" id="PTHR43064:SF1">
    <property type="entry name" value="SLL1489 PROTEIN"/>
    <property type="match status" value="1"/>
</dbReference>
<dbReference type="EMBL" id="BAAFGK010000001">
    <property type="protein sequence ID" value="GAB0056045.1"/>
    <property type="molecule type" value="Genomic_DNA"/>
</dbReference>
<accession>A0ABQ0C5Q8</accession>
<keyword evidence="3" id="KW-1185">Reference proteome</keyword>
<name>A0ABQ0C5Q8_9PROT</name>
<dbReference type="InterPro" id="IPR000031">
    <property type="entry name" value="PurE_dom"/>
</dbReference>
<dbReference type="Pfam" id="PF00731">
    <property type="entry name" value="AIRC"/>
    <property type="match status" value="1"/>
</dbReference>
<dbReference type="SUPFAM" id="SSF52255">
    <property type="entry name" value="N5-CAIR mutase (phosphoribosylaminoimidazole carboxylase, PurE)"/>
    <property type="match status" value="1"/>
</dbReference>
<gene>
    <name evidence="2" type="primary">larB</name>
    <name evidence="2" type="ORF">SIID45300_00344</name>
</gene>
<proteinExistence type="predicted"/>
<dbReference type="PANTHER" id="PTHR43064">
    <property type="entry name" value="PHOSPHORIBOSYLAMINOIMIDAZOLE CARBOXYLASE-RELATED"/>
    <property type="match status" value="1"/>
</dbReference>
<feature type="domain" description="PurE" evidence="1">
    <location>
        <begin position="124"/>
        <end position="253"/>
    </location>
</feature>
<protein>
    <submittedName>
        <fullName evidence="2">Pyridinium-3,5-biscarboxylic acid mononucleotide synthase</fullName>
        <ecNumber evidence="2">2.5.1.143</ecNumber>
    </submittedName>
</protein>
<comment type="caution">
    <text evidence="2">The sequence shown here is derived from an EMBL/GenBank/DDBJ whole genome shotgun (WGS) entry which is preliminary data.</text>
</comment>
<dbReference type="InterPro" id="IPR039476">
    <property type="entry name" value="P2CMN_synthase_LarB"/>
</dbReference>
<dbReference type="Proteomes" id="UP001628193">
    <property type="component" value="Unassembled WGS sequence"/>
</dbReference>
<dbReference type="GO" id="GO:0016740">
    <property type="term" value="F:transferase activity"/>
    <property type="evidence" value="ECO:0007669"/>
    <property type="project" value="UniProtKB-KW"/>
</dbReference>
<evidence type="ECO:0000313" key="3">
    <source>
        <dbReference type="Proteomes" id="UP001628193"/>
    </source>
</evidence>
<dbReference type="Gene3D" id="3.40.50.1970">
    <property type="match status" value="1"/>
</dbReference>
<reference evidence="2 3" key="1">
    <citation type="submission" date="2024-05" db="EMBL/GenBank/DDBJ databases">
        <authorList>
            <consortium name="Candidatus Magnetaquicoccaceae bacterium FCR-1 genome sequencing consortium"/>
            <person name="Shimoshige H."/>
            <person name="Shimamura S."/>
            <person name="Taoka A."/>
            <person name="Kobayashi H."/>
            <person name="Maekawa T."/>
        </authorList>
    </citation>
    <scope>NUCLEOTIDE SEQUENCE [LARGE SCALE GENOMIC DNA]</scope>
    <source>
        <strain evidence="2 3">FCR-1</strain>
    </source>
</reference>
<evidence type="ECO:0000313" key="2">
    <source>
        <dbReference type="EMBL" id="GAB0056045.1"/>
    </source>
</evidence>
<dbReference type="SMART" id="SM01001">
    <property type="entry name" value="AIRC"/>
    <property type="match status" value="1"/>
</dbReference>
<dbReference type="EC" id="2.5.1.143" evidence="2"/>